<proteinExistence type="predicted"/>
<reference evidence="1 2" key="1">
    <citation type="journal article" date="2018" name="Sci. Data">
        <title>The draft genome sequence of cork oak.</title>
        <authorList>
            <person name="Ramos A.M."/>
            <person name="Usie A."/>
            <person name="Barbosa P."/>
            <person name="Barros P.M."/>
            <person name="Capote T."/>
            <person name="Chaves I."/>
            <person name="Simoes F."/>
            <person name="Abreu I."/>
            <person name="Carrasquinho I."/>
            <person name="Faro C."/>
            <person name="Guimaraes J.B."/>
            <person name="Mendonca D."/>
            <person name="Nobrega F."/>
            <person name="Rodrigues L."/>
            <person name="Saibo N.J.M."/>
            <person name="Varela M.C."/>
            <person name="Egas C."/>
            <person name="Matos J."/>
            <person name="Miguel C.M."/>
            <person name="Oliveira M.M."/>
            <person name="Ricardo C.P."/>
            <person name="Goncalves S."/>
        </authorList>
    </citation>
    <scope>NUCLEOTIDE SEQUENCE [LARGE SCALE GENOMIC DNA]</scope>
    <source>
        <strain evidence="2">cv. HL8</strain>
    </source>
</reference>
<gene>
    <name evidence="1" type="ORF">CFP56_028724</name>
</gene>
<dbReference type="Proteomes" id="UP000237347">
    <property type="component" value="Unassembled WGS sequence"/>
</dbReference>
<name>A0AAW0LVZ4_QUESU</name>
<comment type="caution">
    <text evidence="1">The sequence shown here is derived from an EMBL/GenBank/DDBJ whole genome shotgun (WGS) entry which is preliminary data.</text>
</comment>
<feature type="non-terminal residue" evidence="1">
    <location>
        <position position="1"/>
    </location>
</feature>
<evidence type="ECO:0000313" key="1">
    <source>
        <dbReference type="EMBL" id="KAK7855251.1"/>
    </source>
</evidence>
<keyword evidence="2" id="KW-1185">Reference proteome</keyword>
<dbReference type="AlphaFoldDB" id="A0AAW0LVZ4"/>
<accession>A0AAW0LVZ4</accession>
<evidence type="ECO:0000313" key="2">
    <source>
        <dbReference type="Proteomes" id="UP000237347"/>
    </source>
</evidence>
<organism evidence="1 2">
    <name type="scientific">Quercus suber</name>
    <name type="common">Cork oak</name>
    <dbReference type="NCBI Taxonomy" id="58331"/>
    <lineage>
        <taxon>Eukaryota</taxon>
        <taxon>Viridiplantae</taxon>
        <taxon>Streptophyta</taxon>
        <taxon>Embryophyta</taxon>
        <taxon>Tracheophyta</taxon>
        <taxon>Spermatophyta</taxon>
        <taxon>Magnoliopsida</taxon>
        <taxon>eudicotyledons</taxon>
        <taxon>Gunneridae</taxon>
        <taxon>Pentapetalae</taxon>
        <taxon>rosids</taxon>
        <taxon>fabids</taxon>
        <taxon>Fagales</taxon>
        <taxon>Fagaceae</taxon>
        <taxon>Quercus</taxon>
    </lineage>
</organism>
<sequence length="68" mass="7738">YFIFAAKFCPSHYITLLLFFTHSPTPPLSSSLPNQAVAVVSIKFLEKLLTATAPFRRSQDLEWFVETC</sequence>
<protein>
    <submittedName>
        <fullName evidence="1">Uncharacterized protein</fullName>
    </submittedName>
</protein>
<dbReference type="EMBL" id="PKMF04000047">
    <property type="protein sequence ID" value="KAK7855251.1"/>
    <property type="molecule type" value="Genomic_DNA"/>
</dbReference>